<feature type="compositionally biased region" description="Basic and acidic residues" evidence="3">
    <location>
        <begin position="184"/>
        <end position="204"/>
    </location>
</feature>
<dbReference type="PANTHER" id="PTHR10352">
    <property type="entry name" value="EUKARYOTIC TRANSLATION INITIATION FACTOR 3 SUBUNIT G"/>
    <property type="match status" value="1"/>
</dbReference>
<evidence type="ECO:0000259" key="4">
    <source>
        <dbReference type="PROSITE" id="PS50102"/>
    </source>
</evidence>
<dbReference type="Gene3D" id="3.30.70.330">
    <property type="match status" value="2"/>
</dbReference>
<dbReference type="Pfam" id="PF00076">
    <property type="entry name" value="RRM_1"/>
    <property type="match status" value="1"/>
</dbReference>
<feature type="compositionally biased region" description="Polar residues" evidence="3">
    <location>
        <begin position="152"/>
        <end position="166"/>
    </location>
</feature>
<feature type="compositionally biased region" description="Basic and acidic residues" evidence="3">
    <location>
        <begin position="40"/>
        <end position="50"/>
    </location>
</feature>
<dbReference type="AlphaFoldDB" id="A0A7S4CT24"/>
<dbReference type="CDD" id="cd00590">
    <property type="entry name" value="RRM_SF"/>
    <property type="match status" value="1"/>
</dbReference>
<protein>
    <recommendedName>
        <fullName evidence="4">RRM domain-containing protein</fullName>
    </recommendedName>
</protein>
<feature type="domain" description="RRM" evidence="4">
    <location>
        <begin position="246"/>
        <end position="319"/>
    </location>
</feature>
<dbReference type="GO" id="GO:0003723">
    <property type="term" value="F:RNA binding"/>
    <property type="evidence" value="ECO:0007669"/>
    <property type="project" value="UniProtKB-UniRule"/>
</dbReference>
<evidence type="ECO:0000256" key="1">
    <source>
        <dbReference type="ARBA" id="ARBA00022884"/>
    </source>
</evidence>
<dbReference type="EMBL" id="HBJA01047693">
    <property type="protein sequence ID" value="CAE0805676.1"/>
    <property type="molecule type" value="Transcribed_RNA"/>
</dbReference>
<evidence type="ECO:0000256" key="3">
    <source>
        <dbReference type="SAM" id="MobiDB-lite"/>
    </source>
</evidence>
<gene>
    <name evidence="5" type="ORF">EGYM00163_LOCUS16802</name>
</gene>
<accession>A0A7S4CT24</accession>
<keyword evidence="1 2" id="KW-0694">RNA-binding</keyword>
<feature type="domain" description="RRM" evidence="4">
    <location>
        <begin position="1"/>
        <end position="44"/>
    </location>
</feature>
<sequence>MTGKSKGIGLVRFSSVGEARRAKESLHGMSLQPNTPLEVKYAENDKDRSLRIARRRHPDEPEAVQSAQATKKTQDSKDTPKVVPNDKSSEHSTTNSETDLDSDAIFSALAKYAKLMTDPMDSLLEGEESSPVHTLLKTAPVASMAPVASIEEATSISPSDETNETAPDTCGHSMGSNDSGRVSPHHDTKKPTEEIEKPAQDVEKPVQIPEETCERVVRSNMKPSKLRADAPPFVPAAAKAKTAAESTILIKGLQLTCDQVVVYKLCAPHGAIAKVDLTKDSASKTTTASVQFRNPADAQKAYSKLNGTKVQKCTLSVSF</sequence>
<dbReference type="InterPro" id="IPR035979">
    <property type="entry name" value="RBD_domain_sf"/>
</dbReference>
<proteinExistence type="predicted"/>
<dbReference type="InterPro" id="IPR012677">
    <property type="entry name" value="Nucleotide-bd_a/b_plait_sf"/>
</dbReference>
<dbReference type="SUPFAM" id="SSF54928">
    <property type="entry name" value="RNA-binding domain, RBD"/>
    <property type="match status" value="1"/>
</dbReference>
<dbReference type="SMART" id="SM00360">
    <property type="entry name" value="RRM"/>
    <property type="match status" value="1"/>
</dbReference>
<feature type="region of interest" description="Disordered" evidence="3">
    <location>
        <begin position="152"/>
        <end position="205"/>
    </location>
</feature>
<dbReference type="PROSITE" id="PS50102">
    <property type="entry name" value="RRM"/>
    <property type="match status" value="2"/>
</dbReference>
<evidence type="ECO:0000256" key="2">
    <source>
        <dbReference type="PROSITE-ProRule" id="PRU00176"/>
    </source>
</evidence>
<reference evidence="5" key="1">
    <citation type="submission" date="2021-01" db="EMBL/GenBank/DDBJ databases">
        <authorList>
            <person name="Corre E."/>
            <person name="Pelletier E."/>
            <person name="Niang G."/>
            <person name="Scheremetjew M."/>
            <person name="Finn R."/>
            <person name="Kale V."/>
            <person name="Holt S."/>
            <person name="Cochrane G."/>
            <person name="Meng A."/>
            <person name="Brown T."/>
            <person name="Cohen L."/>
        </authorList>
    </citation>
    <scope>NUCLEOTIDE SEQUENCE</scope>
    <source>
        <strain evidence="5">CCMP1594</strain>
    </source>
</reference>
<organism evidence="5">
    <name type="scientific">Eutreptiella gymnastica</name>
    <dbReference type="NCBI Taxonomy" id="73025"/>
    <lineage>
        <taxon>Eukaryota</taxon>
        <taxon>Discoba</taxon>
        <taxon>Euglenozoa</taxon>
        <taxon>Euglenida</taxon>
        <taxon>Spirocuta</taxon>
        <taxon>Euglenophyceae</taxon>
        <taxon>Eutreptiales</taxon>
        <taxon>Eutreptiaceae</taxon>
        <taxon>Eutreptiella</taxon>
    </lineage>
</organism>
<evidence type="ECO:0000313" key="5">
    <source>
        <dbReference type="EMBL" id="CAE0805676.1"/>
    </source>
</evidence>
<feature type="region of interest" description="Disordered" evidence="3">
    <location>
        <begin position="1"/>
        <end position="100"/>
    </location>
</feature>
<dbReference type="InterPro" id="IPR000504">
    <property type="entry name" value="RRM_dom"/>
</dbReference>
<name>A0A7S4CT24_9EUGL</name>